<organism evidence="2">
    <name type="scientific">Podoviridae sp. ctZkC8</name>
    <dbReference type="NCBI Taxonomy" id="2825259"/>
    <lineage>
        <taxon>Viruses</taxon>
        <taxon>Duplodnaviria</taxon>
        <taxon>Heunggongvirae</taxon>
        <taxon>Uroviricota</taxon>
        <taxon>Caudoviricetes</taxon>
    </lineage>
</organism>
<feature type="region of interest" description="Disordered" evidence="1">
    <location>
        <begin position="1"/>
        <end position="43"/>
    </location>
</feature>
<evidence type="ECO:0000256" key="1">
    <source>
        <dbReference type="SAM" id="MobiDB-lite"/>
    </source>
</evidence>
<proteinExistence type="predicted"/>
<protein>
    <submittedName>
        <fullName evidence="2">Uncharacterized protein</fullName>
    </submittedName>
</protein>
<dbReference type="EMBL" id="BK016062">
    <property type="protein sequence ID" value="DAF91890.1"/>
    <property type="molecule type" value="Genomic_DNA"/>
</dbReference>
<reference evidence="2" key="1">
    <citation type="journal article" date="2021" name="Proc. Natl. Acad. Sci. U.S.A.">
        <title>A Catalog of Tens of Thousands of Viruses from Human Metagenomes Reveals Hidden Associations with Chronic Diseases.</title>
        <authorList>
            <person name="Tisza M.J."/>
            <person name="Buck C.B."/>
        </authorList>
    </citation>
    <scope>NUCLEOTIDE SEQUENCE</scope>
    <source>
        <strain evidence="2">CtZkC8</strain>
    </source>
</reference>
<accession>A0A8S5UBW3</accession>
<feature type="compositionally biased region" description="Basic residues" evidence="1">
    <location>
        <begin position="23"/>
        <end position="36"/>
    </location>
</feature>
<evidence type="ECO:0000313" key="2">
    <source>
        <dbReference type="EMBL" id="DAF91890.1"/>
    </source>
</evidence>
<name>A0A8S5UBW3_9CAUD</name>
<sequence length="43" mass="5441">MKHYDDHHMVVEKESKRTERARHINARPYKRSKYKHKNYEEDV</sequence>
<feature type="compositionally biased region" description="Basic and acidic residues" evidence="1">
    <location>
        <begin position="1"/>
        <end position="22"/>
    </location>
</feature>